<accession>L1NBT7</accession>
<keyword evidence="3" id="KW-1185">Reference proteome</keyword>
<feature type="transmembrane region" description="Helical" evidence="1">
    <location>
        <begin position="6"/>
        <end position="31"/>
    </location>
</feature>
<organism evidence="2 3">
    <name type="scientific">Hoylesella saccharolytica F0055</name>
    <dbReference type="NCBI Taxonomy" id="1127699"/>
    <lineage>
        <taxon>Bacteria</taxon>
        <taxon>Pseudomonadati</taxon>
        <taxon>Bacteroidota</taxon>
        <taxon>Bacteroidia</taxon>
        <taxon>Bacteroidales</taxon>
        <taxon>Prevotellaceae</taxon>
        <taxon>Hoylesella</taxon>
    </lineage>
</organism>
<reference evidence="2 3" key="1">
    <citation type="submission" date="2012-05" db="EMBL/GenBank/DDBJ databases">
        <authorList>
            <person name="Weinstock G."/>
            <person name="Sodergren E."/>
            <person name="Lobos E.A."/>
            <person name="Fulton L."/>
            <person name="Fulton R."/>
            <person name="Courtney L."/>
            <person name="Fronick C."/>
            <person name="O'Laughlin M."/>
            <person name="Godfrey J."/>
            <person name="Wilson R.M."/>
            <person name="Miner T."/>
            <person name="Farmer C."/>
            <person name="Delehaunty K."/>
            <person name="Cordes M."/>
            <person name="Minx P."/>
            <person name="Tomlinson C."/>
            <person name="Chen J."/>
            <person name="Wollam A."/>
            <person name="Pepin K.H."/>
            <person name="Bhonagiri V."/>
            <person name="Zhang X."/>
            <person name="Suruliraj S."/>
            <person name="Warren W."/>
            <person name="Mitreva M."/>
            <person name="Mardis E.R."/>
            <person name="Wilson R.K."/>
        </authorList>
    </citation>
    <scope>NUCLEOTIDE SEQUENCE [LARGE SCALE GENOMIC DNA]</scope>
    <source>
        <strain evidence="2 3">F0055</strain>
    </source>
</reference>
<dbReference type="HOGENOM" id="CLU_2900488_0_0_10"/>
<keyword evidence="1" id="KW-0812">Transmembrane</keyword>
<gene>
    <name evidence="2" type="ORF">HMPREF9151_01190</name>
</gene>
<dbReference type="Proteomes" id="UP000010433">
    <property type="component" value="Unassembled WGS sequence"/>
</dbReference>
<sequence>MLFALYVVLSLFHFFTFSPFHLFTFSPFHLFTFSPLFRGRLAGDVTINKCCKMNRRGVFSYR</sequence>
<keyword evidence="1" id="KW-0472">Membrane</keyword>
<dbReference type="AlphaFoldDB" id="L1NBT7"/>
<name>L1NBT7_9BACT</name>
<proteinExistence type="predicted"/>
<keyword evidence="1" id="KW-1133">Transmembrane helix</keyword>
<comment type="caution">
    <text evidence="2">The sequence shown here is derived from an EMBL/GenBank/DDBJ whole genome shotgun (WGS) entry which is preliminary data.</text>
</comment>
<evidence type="ECO:0000256" key="1">
    <source>
        <dbReference type="SAM" id="Phobius"/>
    </source>
</evidence>
<evidence type="ECO:0000313" key="3">
    <source>
        <dbReference type="Proteomes" id="UP000010433"/>
    </source>
</evidence>
<evidence type="ECO:0000313" key="2">
    <source>
        <dbReference type="EMBL" id="EKY00803.1"/>
    </source>
</evidence>
<dbReference type="EMBL" id="AMEP01000082">
    <property type="protein sequence ID" value="EKY00803.1"/>
    <property type="molecule type" value="Genomic_DNA"/>
</dbReference>
<protein>
    <submittedName>
        <fullName evidence="2">Uncharacterized protein</fullName>
    </submittedName>
</protein>